<gene>
    <name evidence="2" type="ORF">PQ457_07955</name>
</gene>
<accession>A0ABY7U3M9</accession>
<organism evidence="2 3">
    <name type="scientific">Novosphingobium humi</name>
    <dbReference type="NCBI Taxonomy" id="2282397"/>
    <lineage>
        <taxon>Bacteria</taxon>
        <taxon>Pseudomonadati</taxon>
        <taxon>Pseudomonadota</taxon>
        <taxon>Alphaproteobacteria</taxon>
        <taxon>Sphingomonadales</taxon>
        <taxon>Sphingomonadaceae</taxon>
        <taxon>Novosphingobium</taxon>
    </lineage>
</organism>
<evidence type="ECO:0000313" key="2">
    <source>
        <dbReference type="EMBL" id="WCT78879.1"/>
    </source>
</evidence>
<feature type="region of interest" description="Disordered" evidence="1">
    <location>
        <begin position="26"/>
        <end position="51"/>
    </location>
</feature>
<reference evidence="2 3" key="1">
    <citation type="submission" date="2023-02" db="EMBL/GenBank/DDBJ databases">
        <title>Genome sequence of Novosphingobium humi KACC 19094.</title>
        <authorList>
            <person name="Kim S."/>
            <person name="Heo J."/>
            <person name="Kwon S.-W."/>
        </authorList>
    </citation>
    <scope>NUCLEOTIDE SEQUENCE [LARGE SCALE GENOMIC DNA]</scope>
    <source>
        <strain evidence="2 3">KACC 19094</strain>
    </source>
</reference>
<protein>
    <submittedName>
        <fullName evidence="2">Phage tail tube protein</fullName>
    </submittedName>
</protein>
<evidence type="ECO:0000313" key="3">
    <source>
        <dbReference type="Proteomes" id="UP001218231"/>
    </source>
</evidence>
<evidence type="ECO:0000256" key="1">
    <source>
        <dbReference type="SAM" id="MobiDB-lite"/>
    </source>
</evidence>
<dbReference type="RefSeq" id="WP_273619179.1">
    <property type="nucleotide sequence ID" value="NZ_CP117417.1"/>
</dbReference>
<dbReference type="Pfam" id="PF06199">
    <property type="entry name" value="Phage_tail_2"/>
    <property type="match status" value="1"/>
</dbReference>
<dbReference type="InterPro" id="IPR011855">
    <property type="entry name" value="Phgtail_TP901_1"/>
</dbReference>
<keyword evidence="3" id="KW-1185">Reference proteome</keyword>
<sequence length="148" mass="15826">MTAVAQYGKDTRTLIKSGSTFIPIAGEQKASRKGSSDSIDTTSKDDGNYKTNGFGQKSITISVNGITKLPDPGYSRLYEVQKQAVPVEEFQLVNELTGEVFFQAKMSVGNFSDDYDQRNGASWSIDLALAAAPTIDKVPDPSYAGSGG</sequence>
<dbReference type="Proteomes" id="UP001218231">
    <property type="component" value="Chromosome"/>
</dbReference>
<proteinExistence type="predicted"/>
<name>A0ABY7U3M9_9SPHN</name>
<dbReference type="EMBL" id="CP117417">
    <property type="protein sequence ID" value="WCT78879.1"/>
    <property type="molecule type" value="Genomic_DNA"/>
</dbReference>